<feature type="region of interest" description="Disordered" evidence="1">
    <location>
        <begin position="18"/>
        <end position="64"/>
    </location>
</feature>
<dbReference type="Proteomes" id="UP000299102">
    <property type="component" value="Unassembled WGS sequence"/>
</dbReference>
<comment type="caution">
    <text evidence="2">The sequence shown here is derived from an EMBL/GenBank/DDBJ whole genome shotgun (WGS) entry which is preliminary data.</text>
</comment>
<organism evidence="2 3">
    <name type="scientific">Eumeta variegata</name>
    <name type="common">Bagworm moth</name>
    <name type="synonym">Eumeta japonica</name>
    <dbReference type="NCBI Taxonomy" id="151549"/>
    <lineage>
        <taxon>Eukaryota</taxon>
        <taxon>Metazoa</taxon>
        <taxon>Ecdysozoa</taxon>
        <taxon>Arthropoda</taxon>
        <taxon>Hexapoda</taxon>
        <taxon>Insecta</taxon>
        <taxon>Pterygota</taxon>
        <taxon>Neoptera</taxon>
        <taxon>Endopterygota</taxon>
        <taxon>Lepidoptera</taxon>
        <taxon>Glossata</taxon>
        <taxon>Ditrysia</taxon>
        <taxon>Tineoidea</taxon>
        <taxon>Psychidae</taxon>
        <taxon>Oiketicinae</taxon>
        <taxon>Eumeta</taxon>
    </lineage>
</organism>
<feature type="compositionally biased region" description="Polar residues" evidence="1">
    <location>
        <begin position="18"/>
        <end position="34"/>
    </location>
</feature>
<reference evidence="2 3" key="1">
    <citation type="journal article" date="2019" name="Commun. Biol.">
        <title>The bagworm genome reveals a unique fibroin gene that provides high tensile strength.</title>
        <authorList>
            <person name="Kono N."/>
            <person name="Nakamura H."/>
            <person name="Ohtoshi R."/>
            <person name="Tomita M."/>
            <person name="Numata K."/>
            <person name="Arakawa K."/>
        </authorList>
    </citation>
    <scope>NUCLEOTIDE SEQUENCE [LARGE SCALE GENOMIC DNA]</scope>
</reference>
<name>A0A4C1TS04_EUMVA</name>
<protein>
    <submittedName>
        <fullName evidence="2">Uncharacterized protein</fullName>
    </submittedName>
</protein>
<sequence length="75" mass="8593">MLLRANHNTRPIVDKSSECSVSVLTRPRSSQYAGNSKKMRSDKTQSEDRLLQPQVSDPNPSQKSWGRCFKNWLSQ</sequence>
<dbReference type="AlphaFoldDB" id="A0A4C1TS04"/>
<feature type="compositionally biased region" description="Polar residues" evidence="1">
    <location>
        <begin position="53"/>
        <end position="64"/>
    </location>
</feature>
<feature type="compositionally biased region" description="Basic and acidic residues" evidence="1">
    <location>
        <begin position="39"/>
        <end position="50"/>
    </location>
</feature>
<evidence type="ECO:0000313" key="3">
    <source>
        <dbReference type="Proteomes" id="UP000299102"/>
    </source>
</evidence>
<proteinExistence type="predicted"/>
<dbReference type="EMBL" id="BGZK01000081">
    <property type="protein sequence ID" value="GBP16773.1"/>
    <property type="molecule type" value="Genomic_DNA"/>
</dbReference>
<evidence type="ECO:0000256" key="1">
    <source>
        <dbReference type="SAM" id="MobiDB-lite"/>
    </source>
</evidence>
<evidence type="ECO:0000313" key="2">
    <source>
        <dbReference type="EMBL" id="GBP16773.1"/>
    </source>
</evidence>
<accession>A0A4C1TS04</accession>
<keyword evidence="3" id="KW-1185">Reference proteome</keyword>
<gene>
    <name evidence="2" type="ORF">EVAR_13385_1</name>
</gene>